<evidence type="ECO:0000313" key="1">
    <source>
        <dbReference type="EMBL" id="MBX06572.1"/>
    </source>
</evidence>
<protein>
    <submittedName>
        <fullName evidence="1">FVE</fullName>
    </submittedName>
</protein>
<proteinExistence type="predicted"/>
<accession>A0A2P2KLH8</accession>
<dbReference type="EMBL" id="GGEC01026088">
    <property type="protein sequence ID" value="MBX06572.1"/>
    <property type="molecule type" value="Transcribed_RNA"/>
</dbReference>
<name>A0A2P2KLH8_RHIMU</name>
<reference evidence="1" key="1">
    <citation type="submission" date="2018-02" db="EMBL/GenBank/DDBJ databases">
        <title>Rhizophora mucronata_Transcriptome.</title>
        <authorList>
            <person name="Meera S.P."/>
            <person name="Sreeshan A."/>
            <person name="Augustine A."/>
        </authorList>
    </citation>
    <scope>NUCLEOTIDE SEQUENCE</scope>
    <source>
        <tissue evidence="1">Leaf</tissue>
    </source>
</reference>
<organism evidence="1">
    <name type="scientific">Rhizophora mucronata</name>
    <name type="common">Asiatic mangrove</name>
    <dbReference type="NCBI Taxonomy" id="61149"/>
    <lineage>
        <taxon>Eukaryota</taxon>
        <taxon>Viridiplantae</taxon>
        <taxon>Streptophyta</taxon>
        <taxon>Embryophyta</taxon>
        <taxon>Tracheophyta</taxon>
        <taxon>Spermatophyta</taxon>
        <taxon>Magnoliopsida</taxon>
        <taxon>eudicotyledons</taxon>
        <taxon>Gunneridae</taxon>
        <taxon>Pentapetalae</taxon>
        <taxon>rosids</taxon>
        <taxon>fabids</taxon>
        <taxon>Malpighiales</taxon>
        <taxon>Rhizophoraceae</taxon>
        <taxon>Rhizophora</taxon>
    </lineage>
</organism>
<sequence>MTLITGLEPIRASHNMRQESSPTLQNSCALQQSYKFYQK</sequence>
<dbReference type="AlphaFoldDB" id="A0A2P2KLH8"/>